<dbReference type="Proteomes" id="UP000298652">
    <property type="component" value="Chromosome 1"/>
</dbReference>
<gene>
    <name evidence="1" type="ORF">SEVIR_1G346700v2</name>
</gene>
<accession>A0A4U6WK51</accession>
<evidence type="ECO:0000313" key="2">
    <source>
        <dbReference type="Proteomes" id="UP000298652"/>
    </source>
</evidence>
<dbReference type="EMBL" id="CM016552">
    <property type="protein sequence ID" value="TKW41879.1"/>
    <property type="molecule type" value="Genomic_DNA"/>
</dbReference>
<name>A0A4U6WK51_SETVI</name>
<reference evidence="1" key="1">
    <citation type="submission" date="2019-03" db="EMBL/GenBank/DDBJ databases">
        <title>WGS assembly of Setaria viridis.</title>
        <authorList>
            <person name="Huang P."/>
            <person name="Jenkins J."/>
            <person name="Grimwood J."/>
            <person name="Barry K."/>
            <person name="Healey A."/>
            <person name="Mamidi S."/>
            <person name="Sreedasyam A."/>
            <person name="Shu S."/>
            <person name="Feldman M."/>
            <person name="Wu J."/>
            <person name="Yu Y."/>
            <person name="Chen C."/>
            <person name="Johnson J."/>
            <person name="Rokhsar D."/>
            <person name="Baxter I."/>
            <person name="Schmutz J."/>
            <person name="Brutnell T."/>
            <person name="Kellogg E."/>
        </authorList>
    </citation>
    <scope>NUCLEOTIDE SEQUENCE [LARGE SCALE GENOMIC DNA]</scope>
</reference>
<dbReference type="AlphaFoldDB" id="A0A4U6WK51"/>
<organism evidence="1 2">
    <name type="scientific">Setaria viridis</name>
    <name type="common">Green bristlegrass</name>
    <name type="synonym">Setaria italica subsp. viridis</name>
    <dbReference type="NCBI Taxonomy" id="4556"/>
    <lineage>
        <taxon>Eukaryota</taxon>
        <taxon>Viridiplantae</taxon>
        <taxon>Streptophyta</taxon>
        <taxon>Embryophyta</taxon>
        <taxon>Tracheophyta</taxon>
        <taxon>Spermatophyta</taxon>
        <taxon>Magnoliopsida</taxon>
        <taxon>Liliopsida</taxon>
        <taxon>Poales</taxon>
        <taxon>Poaceae</taxon>
        <taxon>PACMAD clade</taxon>
        <taxon>Panicoideae</taxon>
        <taxon>Panicodae</taxon>
        <taxon>Paniceae</taxon>
        <taxon>Cenchrinae</taxon>
        <taxon>Setaria</taxon>
    </lineage>
</organism>
<proteinExistence type="predicted"/>
<sequence>MASESLPLPRQTWESRNANRAARFARRSSAAALPAGTAPLSGAPRCCTGHAYRTCAIESRDRGNACKVASSLAHGRPLAGADRWSECHEEQFRRSRLWWGCVLSSAALPVHRARSGLQESGGRCLSKCRGQREP</sequence>
<keyword evidence="2" id="KW-1185">Reference proteome</keyword>
<evidence type="ECO:0000313" key="1">
    <source>
        <dbReference type="EMBL" id="TKW41879.1"/>
    </source>
</evidence>
<dbReference type="Gramene" id="TKW41879">
    <property type="protein sequence ID" value="TKW41879"/>
    <property type="gene ID" value="SEVIR_1G346700v2"/>
</dbReference>
<protein>
    <submittedName>
        <fullName evidence="1">Uncharacterized protein</fullName>
    </submittedName>
</protein>